<organism evidence="2 3">
    <name type="scientific">Vitrella brassicaformis (strain CCMP3155)</name>
    <dbReference type="NCBI Taxonomy" id="1169540"/>
    <lineage>
        <taxon>Eukaryota</taxon>
        <taxon>Sar</taxon>
        <taxon>Alveolata</taxon>
        <taxon>Colpodellida</taxon>
        <taxon>Vitrellaceae</taxon>
        <taxon>Vitrella</taxon>
    </lineage>
</organism>
<dbReference type="VEuPathDB" id="CryptoDB:Vbra_14022"/>
<name>A0A0G4EZQ0_VITBC</name>
<dbReference type="EMBL" id="CDMY01000349">
    <property type="protein sequence ID" value="CEM04298.1"/>
    <property type="molecule type" value="Genomic_DNA"/>
</dbReference>
<dbReference type="InParanoid" id="A0A0G4EZQ0"/>
<keyword evidence="3" id="KW-1185">Reference proteome</keyword>
<accession>A0A0G4EZQ0</accession>
<gene>
    <name evidence="2" type="ORF">Vbra_14022</name>
</gene>
<proteinExistence type="predicted"/>
<feature type="region of interest" description="Disordered" evidence="1">
    <location>
        <begin position="192"/>
        <end position="212"/>
    </location>
</feature>
<feature type="region of interest" description="Disordered" evidence="1">
    <location>
        <begin position="1"/>
        <end position="22"/>
    </location>
</feature>
<evidence type="ECO:0000256" key="1">
    <source>
        <dbReference type="SAM" id="MobiDB-lite"/>
    </source>
</evidence>
<feature type="region of interest" description="Disordered" evidence="1">
    <location>
        <begin position="108"/>
        <end position="137"/>
    </location>
</feature>
<protein>
    <submittedName>
        <fullName evidence="2">Uncharacterized protein</fullName>
    </submittedName>
</protein>
<dbReference type="AlphaFoldDB" id="A0A0G4EZQ0"/>
<evidence type="ECO:0000313" key="3">
    <source>
        <dbReference type="Proteomes" id="UP000041254"/>
    </source>
</evidence>
<evidence type="ECO:0000313" key="2">
    <source>
        <dbReference type="EMBL" id="CEM04298.1"/>
    </source>
</evidence>
<dbReference type="Proteomes" id="UP000041254">
    <property type="component" value="Unassembled WGS sequence"/>
</dbReference>
<sequence length="405" mass="44634">MEGTENIEEGPAAADEALSQPPASAPHHLTAVLLYFKCGPKKLLTRQDLSLINEARLFINSRYANCQVIGLLVLFEPSAADTAEDTAIQAMSRRVSAPLLLDSQMRTITPRPTSAHPSHQGGQTPRSAASATSHSQGVPQLDVVPVADRVALARVLVSERGLEEWVSLGNTTSVLAPKRTLRVHRRRAEMMARRASLSLPPAAAEEDSRDKDEKLRDAIQRQAMKRFPQRYRALHAASVRAVEVHIEDLVDPEGGFAMRDADWLVLSRRSESLPERLCSLAAVRGCMVAPRGGEGGDGVTRQKRRYEGAALADNIAQVHHILIDSQRQGRFIPAAMEAFLTSNPLLPTLVGFRGDSYLHLQFQERKEKMMQERRVVSGLSDIDTSPMGHRAPLWVQALRAPTVKR</sequence>
<reference evidence="2 3" key="1">
    <citation type="submission" date="2014-11" db="EMBL/GenBank/DDBJ databases">
        <authorList>
            <person name="Zhu J."/>
            <person name="Qi W."/>
            <person name="Song R."/>
        </authorList>
    </citation>
    <scope>NUCLEOTIDE SEQUENCE [LARGE SCALE GENOMIC DNA]</scope>
</reference>